<evidence type="ECO:0000313" key="2">
    <source>
        <dbReference type="Proteomes" id="UP000253891"/>
    </source>
</evidence>
<dbReference type="STRING" id="157463.GCA_001047075_01320"/>
<dbReference type="Pfam" id="PF05014">
    <property type="entry name" value="Nuc_deoxyrib_tr"/>
    <property type="match status" value="1"/>
</dbReference>
<keyword evidence="1" id="KW-0808">Transferase</keyword>
<dbReference type="SUPFAM" id="SSF52309">
    <property type="entry name" value="N-(deoxy)ribosyltransferase-like"/>
    <property type="match status" value="1"/>
</dbReference>
<sequence>MAKQVYMAGPFFSETQNEKAGRLEKALEAHPQVSGFFSPRKHQYEEFELFSPEWQVAAYESDVAAIDACDVVVAIADFDNQDADSGTAWEIGYAHAKGIPVVVIKEDEAVTLNLMIAKSLTAYLHSVEAVADYDLENLPVVPYDGQVI</sequence>
<reference evidence="1 2" key="1">
    <citation type="journal article" date="2015" name="BMC Genomics">
        <title>Comparative genomics of Fructobacillus spp. and Leuconostoc spp. reveals niche-specific evolution of Fructobacillus spp.</title>
        <authorList>
            <person name="Endo A."/>
            <person name="Tanizawa Y."/>
            <person name="Tanaka N."/>
            <person name="Maeno S."/>
            <person name="Kumar H."/>
            <person name="Shiwa Y."/>
            <person name="Okada S."/>
            <person name="Yoshikawa H."/>
            <person name="Dicks L."/>
            <person name="Nakagawa J."/>
            <person name="Arita M."/>
        </authorList>
    </citation>
    <scope>NUCLEOTIDE SEQUENCE [LARGE SCALE GENOMIC DNA]</scope>
    <source>
        <strain evidence="1 2">JCM 12225</strain>
    </source>
</reference>
<organism evidence="1 2">
    <name type="scientific">Fructobacillus ficulneus</name>
    <dbReference type="NCBI Taxonomy" id="157463"/>
    <lineage>
        <taxon>Bacteria</taxon>
        <taxon>Bacillati</taxon>
        <taxon>Bacillota</taxon>
        <taxon>Bacilli</taxon>
        <taxon>Lactobacillales</taxon>
        <taxon>Lactobacillaceae</taxon>
        <taxon>Fructobacillus</taxon>
    </lineage>
</organism>
<accession>A0A0K8MIQ3</accession>
<dbReference type="Gene3D" id="3.40.50.450">
    <property type="match status" value="1"/>
</dbReference>
<dbReference type="InterPro" id="IPR007710">
    <property type="entry name" value="Nucleoside_deoxyribTrfase"/>
</dbReference>
<dbReference type="InterPro" id="IPR051239">
    <property type="entry name" value="2'-dNMP_N-hydrolase"/>
</dbReference>
<dbReference type="AlphaFoldDB" id="A0A0K8MIQ3"/>
<dbReference type="Proteomes" id="UP000253891">
    <property type="component" value="Unassembled WGS sequence"/>
</dbReference>
<gene>
    <name evidence="1" type="ORF">FFIC_284530</name>
</gene>
<dbReference type="GO" id="GO:0016740">
    <property type="term" value="F:transferase activity"/>
    <property type="evidence" value="ECO:0007669"/>
    <property type="project" value="UniProtKB-KW"/>
</dbReference>
<protein>
    <submittedName>
        <fullName evidence="1">Nucleoside deoxyribosyltransferase</fullName>
    </submittedName>
</protein>
<evidence type="ECO:0000313" key="1">
    <source>
        <dbReference type="EMBL" id="GAP00436.1"/>
    </source>
</evidence>
<dbReference type="GO" id="GO:0070694">
    <property type="term" value="F:5-hydroxymethyl-dUMP N-hydrolase activity"/>
    <property type="evidence" value="ECO:0007669"/>
    <property type="project" value="TreeGrafter"/>
</dbReference>
<dbReference type="OrthoDB" id="397706at2"/>
<proteinExistence type="predicted"/>
<keyword evidence="2" id="KW-1185">Reference proteome</keyword>
<name>A0A0K8MIQ3_9LACO</name>
<dbReference type="RefSeq" id="WP_061993725.1">
    <property type="nucleotide sequence ID" value="NZ_DF968005.1"/>
</dbReference>
<dbReference type="PANTHER" id="PTHR15364:SF0">
    <property type="entry name" value="2'-DEOXYNUCLEOSIDE 5'-PHOSPHATE N-HYDROLASE 1"/>
    <property type="match status" value="1"/>
</dbReference>
<dbReference type="GO" id="GO:0009159">
    <property type="term" value="P:deoxyribonucleoside monophosphate catabolic process"/>
    <property type="evidence" value="ECO:0007669"/>
    <property type="project" value="TreeGrafter"/>
</dbReference>
<dbReference type="EMBL" id="DF968005">
    <property type="protein sequence ID" value="GAP00436.1"/>
    <property type="molecule type" value="Genomic_DNA"/>
</dbReference>
<dbReference type="PANTHER" id="PTHR15364">
    <property type="entry name" value="2'-DEOXYNUCLEOSIDE 5'-PHOSPHATE N-HYDROLASE 1"/>
    <property type="match status" value="1"/>
</dbReference>